<protein>
    <submittedName>
        <fullName evidence="1">Uncharacterized protein</fullName>
    </submittedName>
</protein>
<accession>A0AAI9WFH3</accession>
<comment type="caution">
    <text evidence="1">The sequence shown here is derived from an EMBL/GenBank/DDBJ whole genome shotgun (WGS) entry which is preliminary data.</text>
</comment>
<reference evidence="2" key="1">
    <citation type="journal article" date="2018" name="J. Anim. Genet.">
        <title>Acquired interbacterial defense systems protect against interspecies antagonism in the human gut microbiome.</title>
        <authorList>
            <person name="Ross B.D."/>
            <person name="Verster A.J."/>
            <person name="Radey M.C."/>
            <person name="Schmidtke D.T."/>
            <person name="Pope C.E."/>
            <person name="Hoffman L.R."/>
            <person name="Hajjar A."/>
            <person name="Peterson S.B."/>
            <person name="Borenstein E."/>
            <person name="Mougous J."/>
        </authorList>
    </citation>
    <scope>NUCLEOTIDE SEQUENCE [LARGE SCALE GENOMIC DNA]</scope>
    <source>
        <strain evidence="2">H204</strain>
    </source>
</reference>
<dbReference type="EMBL" id="VYQC01000035">
    <property type="protein sequence ID" value="KAA9034398.1"/>
    <property type="molecule type" value="Genomic_DNA"/>
</dbReference>
<organism evidence="1 2">
    <name type="scientific">Bacteroides xylanisolvens</name>
    <dbReference type="NCBI Taxonomy" id="371601"/>
    <lineage>
        <taxon>Bacteria</taxon>
        <taxon>Pseudomonadati</taxon>
        <taxon>Bacteroidota</taxon>
        <taxon>Bacteroidia</taxon>
        <taxon>Bacteroidales</taxon>
        <taxon>Bacteroidaceae</taxon>
        <taxon>Bacteroides</taxon>
    </lineage>
</organism>
<dbReference type="Proteomes" id="UP000327007">
    <property type="component" value="Unassembled WGS sequence"/>
</dbReference>
<sequence length="646" mass="75058">MELSFDIIGLEREELTISKGETLLDLYKREGYPDNGTPTNRIIEKVEPGIGATYAELECRRNSVITEPAVPVIIGKTEGTDYLGIYEKTTKKMIESYLLNDKYAPKKLVTTPEGYKAKLIPTFEKLKIDWHKDYFCLYDECEKLVQDTGYRPGIRIDDFFDYERKAYVSATPLGTRNRKFLEGGFKWLRIVPDYDYKKEATLIVTRSFNRTLFEELRRLLPTSKCICIFYKSTDGIAAIIQKLLAEGLIKDEDYKIFCSDKSVKKLKGMELHYTHDRLELPLAKINLFTARFFSAVDIKINKLVDILVLSNYKQAMHTMIDPFTEAVQIQGRFRNKLDGDRRYNSLTFITNTDDKLEVKSDKEVETEITTKLESYATIKEKYDNSVDEITRKVLQKELTKLSFNEFLNDEGELTEESIDHAFNEERVKGYYQSPQTLVNAYNETGHFRLRVIDNSQGVGEDDYLPLKKLSTKDVWKYLVSQLERLERNKQRIPNFDFDAEVRQLETMHSEHYFIIEAYLKIGKAPIEAANYSKSKIEKELKAYNLQQGEKLRFSPKILAEIEDDFREEVGSQSYVAKSDFVERLGRIFEANGITFKVRGDGKKESDTMCKITEATIGDYFDFTLHNSHNPPSYKLLRFKSELVRNS</sequence>
<gene>
    <name evidence="1" type="ORF">F6S82_26590</name>
</gene>
<name>A0AAI9WFH3_9BACE</name>
<dbReference type="RefSeq" id="WP_141409447.1">
    <property type="nucleotide sequence ID" value="NZ_CP041230.1"/>
</dbReference>
<proteinExistence type="predicted"/>
<evidence type="ECO:0000313" key="2">
    <source>
        <dbReference type="Proteomes" id="UP000327007"/>
    </source>
</evidence>
<evidence type="ECO:0000313" key="1">
    <source>
        <dbReference type="EMBL" id="KAA9034398.1"/>
    </source>
</evidence>
<dbReference type="AlphaFoldDB" id="A0AAI9WFH3"/>